<comment type="caution">
    <text evidence="4">The sequence shown here is derived from an EMBL/GenBank/DDBJ whole genome shotgun (WGS) entry which is preliminary data.</text>
</comment>
<feature type="compositionally biased region" description="Basic and acidic residues" evidence="1">
    <location>
        <begin position="229"/>
        <end position="245"/>
    </location>
</feature>
<dbReference type="PANTHER" id="PTHR38463:SF1">
    <property type="entry name" value="STRESS RESPONSE PROTEIN YSNF"/>
    <property type="match status" value="1"/>
</dbReference>
<dbReference type="GO" id="GO:0030077">
    <property type="term" value="C:plasma membrane light-harvesting complex"/>
    <property type="evidence" value="ECO:0007669"/>
    <property type="project" value="InterPro"/>
</dbReference>
<dbReference type="Pfam" id="PF09557">
    <property type="entry name" value="DUF2382"/>
    <property type="match status" value="1"/>
</dbReference>
<proteinExistence type="predicted"/>
<dbReference type="EMBL" id="BAEH01000021">
    <property type="protein sequence ID" value="GAB17190.1"/>
    <property type="molecule type" value="Genomic_DNA"/>
</dbReference>
<dbReference type="Proteomes" id="UP000035034">
    <property type="component" value="Unassembled WGS sequence"/>
</dbReference>
<evidence type="ECO:0000259" key="3">
    <source>
        <dbReference type="Pfam" id="PF09557"/>
    </source>
</evidence>
<feature type="region of interest" description="Disordered" evidence="1">
    <location>
        <begin position="229"/>
        <end position="255"/>
    </location>
</feature>
<dbReference type="AlphaFoldDB" id="H0QWI9"/>
<evidence type="ECO:0000259" key="2">
    <source>
        <dbReference type="Pfam" id="PF05239"/>
    </source>
</evidence>
<evidence type="ECO:0008006" key="6">
    <source>
        <dbReference type="Google" id="ProtNLM"/>
    </source>
</evidence>
<dbReference type="OrthoDB" id="3712018at2"/>
<evidence type="ECO:0000256" key="1">
    <source>
        <dbReference type="SAM" id="MobiDB-lite"/>
    </source>
</evidence>
<feature type="domain" description="DUF2382" evidence="3">
    <location>
        <begin position="138"/>
        <end position="244"/>
    </location>
</feature>
<dbReference type="Gene3D" id="3.90.50.10">
    <property type="entry name" value="Photosynthetic Reaction Center, subunit H, domain 2"/>
    <property type="match status" value="1"/>
</dbReference>
<dbReference type="InterPro" id="IPR027275">
    <property type="entry name" value="PRC-brl_dom"/>
</dbReference>
<feature type="compositionally biased region" description="Polar residues" evidence="1">
    <location>
        <begin position="116"/>
        <end position="132"/>
    </location>
</feature>
<accession>H0QWI9</accession>
<dbReference type="GO" id="GO:0019684">
    <property type="term" value="P:photosynthesis, light reaction"/>
    <property type="evidence" value="ECO:0007669"/>
    <property type="project" value="InterPro"/>
</dbReference>
<dbReference type="PANTHER" id="PTHR38463">
    <property type="entry name" value="STRESS RESPONSE PROTEIN YSNF"/>
    <property type="match status" value="1"/>
</dbReference>
<reference evidence="4 5" key="1">
    <citation type="submission" date="2011-12" db="EMBL/GenBank/DDBJ databases">
        <title>Whole genome shotgun sequence of Gordonia effusa NBRC 100432.</title>
        <authorList>
            <person name="Yoshida I."/>
            <person name="Takarada H."/>
            <person name="Hosoyama A."/>
            <person name="Tsuchikane K."/>
            <person name="Katsumata H."/>
            <person name="Yamazaki S."/>
            <person name="Fujita N."/>
        </authorList>
    </citation>
    <scope>NUCLEOTIDE SEQUENCE [LARGE SCALE GENOMIC DNA]</scope>
    <source>
        <strain evidence="4 5">NBRC 100432</strain>
    </source>
</reference>
<dbReference type="RefSeq" id="WP_007316528.1">
    <property type="nucleotide sequence ID" value="NZ_BAEH01000021.1"/>
</dbReference>
<dbReference type="NCBIfam" id="TIGR02271">
    <property type="entry name" value="YsnF/AvaK domain"/>
    <property type="match status" value="1"/>
</dbReference>
<keyword evidence="5" id="KW-1185">Reference proteome</keyword>
<feature type="region of interest" description="Disordered" evidence="1">
    <location>
        <begin position="108"/>
        <end position="136"/>
    </location>
</feature>
<evidence type="ECO:0000313" key="5">
    <source>
        <dbReference type="Proteomes" id="UP000035034"/>
    </source>
</evidence>
<dbReference type="Pfam" id="PF05239">
    <property type="entry name" value="PRC"/>
    <property type="match status" value="1"/>
</dbReference>
<dbReference type="SUPFAM" id="SSF50346">
    <property type="entry name" value="PRC-barrel domain"/>
    <property type="match status" value="1"/>
</dbReference>
<protein>
    <recommendedName>
        <fullName evidence="6">DUF2382 domain-containing protein</fullName>
    </recommendedName>
</protein>
<dbReference type="InterPro" id="IPR052967">
    <property type="entry name" value="Stress_Response_Assoc"/>
</dbReference>
<feature type="domain" description="PRC-barrel" evidence="2">
    <location>
        <begin position="14"/>
        <end position="74"/>
    </location>
</feature>
<dbReference type="InterPro" id="IPR011033">
    <property type="entry name" value="PRC_barrel-like_sf"/>
</dbReference>
<name>H0QWI9_9ACTN</name>
<dbReference type="eggNOG" id="COG3861">
    <property type="taxonomic scope" value="Bacteria"/>
</dbReference>
<organism evidence="4 5">
    <name type="scientific">Gordonia effusa NBRC 100432</name>
    <dbReference type="NCBI Taxonomy" id="1077974"/>
    <lineage>
        <taxon>Bacteria</taxon>
        <taxon>Bacillati</taxon>
        <taxon>Actinomycetota</taxon>
        <taxon>Actinomycetes</taxon>
        <taxon>Mycobacteriales</taxon>
        <taxon>Gordoniaceae</taxon>
        <taxon>Gordonia</taxon>
    </lineage>
</organism>
<evidence type="ECO:0000313" key="4">
    <source>
        <dbReference type="EMBL" id="GAB17190.1"/>
    </source>
</evidence>
<gene>
    <name evidence="4" type="ORF">GOEFS_021_00170</name>
</gene>
<dbReference type="InterPro" id="IPR014747">
    <property type="entry name" value="Bac_photo_RC_H_C"/>
</dbReference>
<dbReference type="InterPro" id="IPR019060">
    <property type="entry name" value="DUF2382"/>
</dbReference>
<sequence>MTRTPELDAVAHSTVFDHAGEKVGKVEQVYIDDRNSLPTWIAVKTGWFGSSSLVPLAGAKHQGDRVDVATTKDKIKSAPHLDTADGISTQQGKELLDHYGLTETSSGWADYGKHTGPTQSDKTPATGSTSNDADGETLVRSEEQLNVGTEKVATGKARLRKYVVTEEQSVTVPVTHEEVRVVREPISSDAPVGDIGEAQTEVTLHEDQVVAEKKTVPVERVGLEVNEVTDKESVSDTVRKEKIETEGIESSGSNK</sequence>
<dbReference type="STRING" id="1077974.GOEFS_021_00170"/>